<feature type="binding site" evidence="1">
    <location>
        <position position="137"/>
    </location>
    <ligand>
        <name>Mn(2+)</name>
        <dbReference type="ChEBI" id="CHEBI:29035"/>
        <label>2</label>
    </ligand>
</feature>
<sequence length="387" mass="42851">MGDWTSEIPYEKIIEWRRYLHQHPELSFQGFNTSNYIYDILSSFPNLELSRPTVTSIVATLVGSAGEGKTIAFRAAIDALPIQEKTDLPFKSKVNGVMHACGHDAHTAILLGTAFVLSKMKNQLRGKVKFIFQDGEEQQPGGAQILIESGAINEVEEIYALHLIPNLKEGAIGLTTGYSNITADGFFLNIKGKELNSPDTKVDPNKVCSKIEASLGTNVIRGIKPDEIELIMVGDYRSNHDSNIIPESSRLNGSIVIKNENLRDQVEIRVKNTIEHITALYDAKYELKYVRGYPSVNNSLELVVKARKATTKVLGEGFVYDLPRLKLSEDFSNYTKVIKGCLLWLGAGNEEQGFGYTNHHPNFNISEASLINGVKVQVQIVIDGLGI</sequence>
<keyword evidence="2" id="KW-0378">Hydrolase</keyword>
<evidence type="ECO:0000313" key="2">
    <source>
        <dbReference type="EMBL" id="RQW76217.1"/>
    </source>
</evidence>
<keyword evidence="1" id="KW-0479">Metal-binding</keyword>
<protein>
    <submittedName>
        <fullName evidence="2">Amidohydrolase</fullName>
    </submittedName>
</protein>
<dbReference type="OrthoDB" id="9776731at2"/>
<dbReference type="AlphaFoldDB" id="A0A3N9UJT4"/>
<dbReference type="EMBL" id="RRCT01000001">
    <property type="protein sequence ID" value="RQW76217.1"/>
    <property type="molecule type" value="Genomic_DNA"/>
</dbReference>
<keyword evidence="3" id="KW-1185">Reference proteome</keyword>
<comment type="caution">
    <text evidence="2">The sequence shown here is derived from an EMBL/GenBank/DDBJ whole genome shotgun (WGS) entry which is preliminary data.</text>
</comment>
<dbReference type="RefSeq" id="WP_124761834.1">
    <property type="nucleotide sequence ID" value="NZ_JAFBDY010000001.1"/>
</dbReference>
<dbReference type="PIRSF" id="PIRSF005962">
    <property type="entry name" value="Pept_M20D_amidohydro"/>
    <property type="match status" value="1"/>
</dbReference>
<keyword evidence="1" id="KW-0464">Manganese</keyword>
<comment type="cofactor">
    <cofactor evidence="1">
        <name>Mn(2+)</name>
        <dbReference type="ChEBI" id="CHEBI:29035"/>
    </cofactor>
    <text evidence="1">The Mn(2+) ion enhances activity.</text>
</comment>
<feature type="binding site" evidence="1">
    <location>
        <position position="103"/>
    </location>
    <ligand>
        <name>Mn(2+)</name>
        <dbReference type="ChEBI" id="CHEBI:29035"/>
        <label>2</label>
    </ligand>
</feature>
<dbReference type="Proteomes" id="UP000274033">
    <property type="component" value="Unassembled WGS sequence"/>
</dbReference>
<dbReference type="GO" id="GO:0046872">
    <property type="term" value="F:metal ion binding"/>
    <property type="evidence" value="ECO:0007669"/>
    <property type="project" value="UniProtKB-KW"/>
</dbReference>
<dbReference type="NCBIfam" id="TIGR01891">
    <property type="entry name" value="amidohydrolases"/>
    <property type="match status" value="1"/>
</dbReference>
<dbReference type="InterPro" id="IPR017439">
    <property type="entry name" value="Amidohydrolase"/>
</dbReference>
<accession>A0A3N9UJT4</accession>
<dbReference type="PANTHER" id="PTHR11014:SF63">
    <property type="entry name" value="METALLOPEPTIDASE, PUTATIVE (AFU_ORTHOLOGUE AFUA_6G09600)-RELATED"/>
    <property type="match status" value="1"/>
</dbReference>
<evidence type="ECO:0000313" key="3">
    <source>
        <dbReference type="Proteomes" id="UP000274033"/>
    </source>
</evidence>
<organism evidence="2 3">
    <name type="scientific">Lysinibacillus composti</name>
    <dbReference type="NCBI Taxonomy" id="720633"/>
    <lineage>
        <taxon>Bacteria</taxon>
        <taxon>Bacillati</taxon>
        <taxon>Bacillota</taxon>
        <taxon>Bacilli</taxon>
        <taxon>Bacillales</taxon>
        <taxon>Bacillaceae</taxon>
        <taxon>Lysinibacillus</taxon>
    </lineage>
</organism>
<dbReference type="Gene3D" id="3.30.70.360">
    <property type="match status" value="1"/>
</dbReference>
<dbReference type="InterPro" id="IPR036264">
    <property type="entry name" value="Bact_exopeptidase_dim_dom"/>
</dbReference>
<reference evidence="2 3" key="1">
    <citation type="journal article" date="2013" name="J. Microbiol.">
        <title>Lysinibacillus chungkukjangi sp. nov., isolated from Chungkukjang, Korean fermented soybean food.</title>
        <authorList>
            <person name="Kim S.J."/>
            <person name="Jang Y.H."/>
            <person name="Hamada M."/>
            <person name="Ahn J.H."/>
            <person name="Weon H.Y."/>
            <person name="Suzuki K."/>
            <person name="Whang K.S."/>
            <person name="Kwon S.W."/>
        </authorList>
    </citation>
    <scope>NUCLEOTIDE SEQUENCE [LARGE SCALE GENOMIC DNA]</scope>
    <source>
        <strain evidence="2 3">MCCC 1A12701</strain>
    </source>
</reference>
<evidence type="ECO:0000256" key="1">
    <source>
        <dbReference type="PIRSR" id="PIRSR005962-1"/>
    </source>
</evidence>
<dbReference type="GO" id="GO:0016787">
    <property type="term" value="F:hydrolase activity"/>
    <property type="evidence" value="ECO:0007669"/>
    <property type="project" value="UniProtKB-KW"/>
</dbReference>
<dbReference type="InterPro" id="IPR002933">
    <property type="entry name" value="Peptidase_M20"/>
</dbReference>
<dbReference type="Gene3D" id="3.40.630.10">
    <property type="entry name" value="Zn peptidases"/>
    <property type="match status" value="1"/>
</dbReference>
<gene>
    <name evidence="2" type="ORF">EBB45_01320</name>
</gene>
<feature type="binding site" evidence="1">
    <location>
        <position position="359"/>
    </location>
    <ligand>
        <name>Mn(2+)</name>
        <dbReference type="ChEBI" id="CHEBI:29035"/>
        <label>2</label>
    </ligand>
</feature>
<feature type="binding site" evidence="1">
    <location>
        <position position="162"/>
    </location>
    <ligand>
        <name>Mn(2+)</name>
        <dbReference type="ChEBI" id="CHEBI:29035"/>
        <label>2</label>
    </ligand>
</feature>
<feature type="binding site" evidence="1">
    <location>
        <position position="101"/>
    </location>
    <ligand>
        <name>Mn(2+)</name>
        <dbReference type="ChEBI" id="CHEBI:29035"/>
        <label>2</label>
    </ligand>
</feature>
<proteinExistence type="predicted"/>
<dbReference type="PANTHER" id="PTHR11014">
    <property type="entry name" value="PEPTIDASE M20 FAMILY MEMBER"/>
    <property type="match status" value="1"/>
</dbReference>
<dbReference type="Pfam" id="PF01546">
    <property type="entry name" value="Peptidase_M20"/>
    <property type="match status" value="1"/>
</dbReference>
<dbReference type="SUPFAM" id="SSF55031">
    <property type="entry name" value="Bacterial exopeptidase dimerisation domain"/>
    <property type="match status" value="1"/>
</dbReference>
<dbReference type="SUPFAM" id="SSF53187">
    <property type="entry name" value="Zn-dependent exopeptidases"/>
    <property type="match status" value="1"/>
</dbReference>
<name>A0A3N9UJT4_9BACI</name>